<dbReference type="Pfam" id="PF07687">
    <property type="entry name" value="M20_dimer"/>
    <property type="match status" value="1"/>
</dbReference>
<evidence type="ECO:0000256" key="3">
    <source>
        <dbReference type="ARBA" id="ARBA00022723"/>
    </source>
</evidence>
<sequence length="458" mass="48800">MRIFALLLAGTLLTNAANAATPPADEALDLAKQAIALRSVKGPGNQTPQVAALYKAALVAGGFADKDVEIVPVDDTAYLIGTWPGSDPKLKPLVISGHMDVVEAKPADWQRDPFTPVVENGYLYGRGATDMKLDGTIAIAALNDLRRTGYKPKRTIIIEFSGDEETAMKTSALIAERLKNAELVLNIDGGGGVLDETSGKPKYWTWNGAEKTYADFRLTVTNPGGHSSMPRPVNAIVELSKALEKVGAYHFAPELSPLTREALAKAAPFEEPEIGAALKAFVADPTDKAAIATLTANPATVGKIGTTCVPTLVSGGHAENALPQRATANINCRIFPGHKPADIMAELGRVIDDPGVKLEDVSEGSVPNDASPMRPDFIAAIDRAMGKVYPGVPVFPAMASGASDSMWFRYHHVPSYGASPTFIKPSEDFSHGLNERTPISTIEPGIRYYRLLFADLSK</sequence>
<evidence type="ECO:0000256" key="4">
    <source>
        <dbReference type="ARBA" id="ARBA00022801"/>
    </source>
</evidence>
<name>A0ABU4PIJ6_9SPHN</name>
<feature type="signal peptide" evidence="6">
    <location>
        <begin position="1"/>
        <end position="19"/>
    </location>
</feature>
<dbReference type="PANTHER" id="PTHR45962">
    <property type="entry name" value="N-FATTY-ACYL-AMINO ACID SYNTHASE/HYDROLASE PM20D1"/>
    <property type="match status" value="1"/>
</dbReference>
<dbReference type="Proteomes" id="UP001279660">
    <property type="component" value="Unassembled WGS sequence"/>
</dbReference>
<evidence type="ECO:0000313" key="8">
    <source>
        <dbReference type="EMBL" id="MDX5983998.1"/>
    </source>
</evidence>
<gene>
    <name evidence="8" type="ORF">SIL82_06975</name>
</gene>
<organism evidence="8 9">
    <name type="scientific">Sphingomonas echinoides</name>
    <dbReference type="NCBI Taxonomy" id="59803"/>
    <lineage>
        <taxon>Bacteria</taxon>
        <taxon>Pseudomonadati</taxon>
        <taxon>Pseudomonadota</taxon>
        <taxon>Alphaproteobacteria</taxon>
        <taxon>Sphingomonadales</taxon>
        <taxon>Sphingomonadaceae</taxon>
        <taxon>Sphingomonas</taxon>
    </lineage>
</organism>
<keyword evidence="4" id="KW-0378">Hydrolase</keyword>
<keyword evidence="5" id="KW-0862">Zinc</keyword>
<dbReference type="EMBL" id="JAWXXV010000001">
    <property type="protein sequence ID" value="MDX5983998.1"/>
    <property type="molecule type" value="Genomic_DNA"/>
</dbReference>
<evidence type="ECO:0000313" key="9">
    <source>
        <dbReference type="Proteomes" id="UP001279660"/>
    </source>
</evidence>
<evidence type="ECO:0000256" key="2">
    <source>
        <dbReference type="ARBA" id="ARBA00022670"/>
    </source>
</evidence>
<evidence type="ECO:0000256" key="1">
    <source>
        <dbReference type="ARBA" id="ARBA00006247"/>
    </source>
</evidence>
<dbReference type="SUPFAM" id="SSF55031">
    <property type="entry name" value="Bacterial exopeptidase dimerisation domain"/>
    <property type="match status" value="1"/>
</dbReference>
<feature type="domain" description="Peptidase M20 dimerisation" evidence="7">
    <location>
        <begin position="209"/>
        <end position="355"/>
    </location>
</feature>
<dbReference type="Pfam" id="PF01546">
    <property type="entry name" value="Peptidase_M20"/>
    <property type="match status" value="1"/>
</dbReference>
<accession>A0ABU4PIJ6</accession>
<reference evidence="8 9" key="1">
    <citation type="submission" date="2023-11" db="EMBL/GenBank/DDBJ databases">
        <title>MicrobeMod: A computational toolkit for identifying prokaryotic methylation and restriction-modification with nanopore sequencing.</title>
        <authorList>
            <person name="Crits-Christoph A."/>
            <person name="Kang S.C."/>
            <person name="Lee H."/>
            <person name="Ostrov N."/>
        </authorList>
    </citation>
    <scope>NUCLEOTIDE SEQUENCE [LARGE SCALE GENOMIC DNA]</scope>
    <source>
        <strain evidence="8 9">ATCC 14820</strain>
    </source>
</reference>
<dbReference type="InterPro" id="IPR002933">
    <property type="entry name" value="Peptidase_M20"/>
</dbReference>
<dbReference type="Gene3D" id="3.30.70.360">
    <property type="match status" value="1"/>
</dbReference>
<dbReference type="RefSeq" id="WP_010404053.1">
    <property type="nucleotide sequence ID" value="NZ_JAWXXV010000001.1"/>
</dbReference>
<dbReference type="SUPFAM" id="SSF53187">
    <property type="entry name" value="Zn-dependent exopeptidases"/>
    <property type="match status" value="1"/>
</dbReference>
<comment type="similarity">
    <text evidence="1">Belongs to the peptidase M20A family.</text>
</comment>
<keyword evidence="9" id="KW-1185">Reference proteome</keyword>
<keyword evidence="2" id="KW-0645">Protease</keyword>
<protein>
    <submittedName>
        <fullName evidence="8">M20/M25/M40 family metallo-hydrolase</fullName>
    </submittedName>
</protein>
<dbReference type="NCBIfam" id="NF006596">
    <property type="entry name" value="PRK09133.1"/>
    <property type="match status" value="1"/>
</dbReference>
<keyword evidence="6" id="KW-0732">Signal</keyword>
<dbReference type="Gene3D" id="3.40.630.10">
    <property type="entry name" value="Zn peptidases"/>
    <property type="match status" value="1"/>
</dbReference>
<dbReference type="InterPro" id="IPR047177">
    <property type="entry name" value="Pept_M20A"/>
</dbReference>
<dbReference type="InterPro" id="IPR011650">
    <property type="entry name" value="Peptidase_M20_dimer"/>
</dbReference>
<dbReference type="InterPro" id="IPR036264">
    <property type="entry name" value="Bact_exopeptidase_dim_dom"/>
</dbReference>
<keyword evidence="3" id="KW-0479">Metal-binding</keyword>
<dbReference type="Gene3D" id="1.10.150.900">
    <property type="match status" value="1"/>
</dbReference>
<evidence type="ECO:0000259" key="7">
    <source>
        <dbReference type="Pfam" id="PF07687"/>
    </source>
</evidence>
<evidence type="ECO:0000256" key="6">
    <source>
        <dbReference type="SAM" id="SignalP"/>
    </source>
</evidence>
<evidence type="ECO:0000256" key="5">
    <source>
        <dbReference type="ARBA" id="ARBA00022833"/>
    </source>
</evidence>
<comment type="caution">
    <text evidence="8">The sequence shown here is derived from an EMBL/GenBank/DDBJ whole genome shotgun (WGS) entry which is preliminary data.</text>
</comment>
<feature type="chain" id="PRO_5046708121" evidence="6">
    <location>
        <begin position="20"/>
        <end position="458"/>
    </location>
</feature>
<dbReference type="PANTHER" id="PTHR45962:SF1">
    <property type="entry name" value="N-FATTY-ACYL-AMINO ACID SYNTHASE_HYDROLASE PM20D1"/>
    <property type="match status" value="1"/>
</dbReference>
<proteinExistence type="inferred from homology"/>